<dbReference type="Pfam" id="PF02627">
    <property type="entry name" value="CMD"/>
    <property type="match status" value="1"/>
</dbReference>
<protein>
    <submittedName>
        <fullName evidence="2">Carboxymuconolactone decarboxylase family protein</fullName>
    </submittedName>
</protein>
<keyword evidence="3" id="KW-1185">Reference proteome</keyword>
<dbReference type="InterPro" id="IPR052512">
    <property type="entry name" value="4CMD/NDH-1_regulator"/>
</dbReference>
<evidence type="ECO:0000313" key="2">
    <source>
        <dbReference type="EMBL" id="MDC8757307.1"/>
    </source>
</evidence>
<dbReference type="RefSeq" id="WP_273669987.1">
    <property type="nucleotide sequence ID" value="NZ_JAQQXR010000002.1"/>
</dbReference>
<evidence type="ECO:0000313" key="3">
    <source>
        <dbReference type="Proteomes" id="UP001221208"/>
    </source>
</evidence>
<dbReference type="InterPro" id="IPR029032">
    <property type="entry name" value="AhpD-like"/>
</dbReference>
<organism evidence="2 3">
    <name type="scientific">Janthinobacterium fluminis</name>
    <dbReference type="NCBI Taxonomy" id="2987524"/>
    <lineage>
        <taxon>Bacteria</taxon>
        <taxon>Pseudomonadati</taxon>
        <taxon>Pseudomonadota</taxon>
        <taxon>Betaproteobacteria</taxon>
        <taxon>Burkholderiales</taxon>
        <taxon>Oxalobacteraceae</taxon>
        <taxon>Janthinobacterium</taxon>
    </lineage>
</organism>
<dbReference type="Proteomes" id="UP001221208">
    <property type="component" value="Unassembled WGS sequence"/>
</dbReference>
<dbReference type="PANTHER" id="PTHR33570:SF10">
    <property type="entry name" value="GAMMA-CARBOXYMUCONOLACTONE DECARBOXYLASE"/>
    <property type="match status" value="1"/>
</dbReference>
<gene>
    <name evidence="2" type="ORF">OIK44_06875</name>
</gene>
<feature type="domain" description="Carboxymuconolactone decarboxylase-like" evidence="1">
    <location>
        <begin position="46"/>
        <end position="113"/>
    </location>
</feature>
<dbReference type="InterPro" id="IPR003779">
    <property type="entry name" value="CMD-like"/>
</dbReference>
<dbReference type="EMBL" id="JAQQXR010000002">
    <property type="protein sequence ID" value="MDC8757307.1"/>
    <property type="molecule type" value="Genomic_DNA"/>
</dbReference>
<dbReference type="SUPFAM" id="SSF69118">
    <property type="entry name" value="AhpD-like"/>
    <property type="match status" value="1"/>
</dbReference>
<name>A0ABT5JX60_9BURK</name>
<reference evidence="2 3" key="1">
    <citation type="submission" date="2022-10" db="EMBL/GenBank/DDBJ databases">
        <title>Janthinobacterium sp. hw3 Genome sequencing.</title>
        <authorList>
            <person name="Park S."/>
        </authorList>
    </citation>
    <scope>NUCLEOTIDE SEQUENCE [LARGE SCALE GENOMIC DNA]</scope>
    <source>
        <strain evidence="3">hw3</strain>
    </source>
</reference>
<comment type="caution">
    <text evidence="2">The sequence shown here is derived from an EMBL/GenBank/DDBJ whole genome shotgun (WGS) entry which is preliminary data.</text>
</comment>
<sequence>MNPFEEHKEILNRIEPGSAERCNQSFRPIFPDLVDHVVSDIYGFAYSREQIAIKTRQLLTLAILSTMGDCNIQLKFHLRAALHLGLQAHEIKEVFVQVAVLAGNVRAINAASIFFDLQTEIAQQCQPTD</sequence>
<dbReference type="PANTHER" id="PTHR33570">
    <property type="entry name" value="4-CARBOXYMUCONOLACTONE DECARBOXYLASE FAMILY PROTEIN"/>
    <property type="match status" value="1"/>
</dbReference>
<evidence type="ECO:0000259" key="1">
    <source>
        <dbReference type="Pfam" id="PF02627"/>
    </source>
</evidence>
<accession>A0ABT5JX60</accession>
<dbReference type="Gene3D" id="1.20.1290.10">
    <property type="entry name" value="AhpD-like"/>
    <property type="match status" value="1"/>
</dbReference>
<proteinExistence type="predicted"/>